<sequence>MLHYSSLIVFFEQEPDEKDVLAYEAKFWDLLSEASGMDHAAWPADIPEDTDSRRGSTASTTKGTSSIVRRRRTDPDKAAISRFSCLP</sequence>
<dbReference type="AlphaFoldDB" id="A0A9X4QM41"/>
<feature type="compositionally biased region" description="Low complexity" evidence="1">
    <location>
        <begin position="55"/>
        <end position="66"/>
    </location>
</feature>
<protein>
    <submittedName>
        <fullName evidence="2">YqcI/YcgG family protein</fullName>
    </submittedName>
</protein>
<evidence type="ECO:0000313" key="2">
    <source>
        <dbReference type="EMBL" id="MDG0791509.1"/>
    </source>
</evidence>
<dbReference type="EMBL" id="JAPDHZ010000003">
    <property type="protein sequence ID" value="MDG0791509.1"/>
    <property type="molecule type" value="Genomic_DNA"/>
</dbReference>
<name>A0A9X4QM41_9BACL</name>
<keyword evidence="3" id="KW-1185">Reference proteome</keyword>
<reference evidence="2 3" key="1">
    <citation type="submission" date="2022-10" db="EMBL/GenBank/DDBJ databases">
        <title>Comparative genomic analysis of Cohnella hashimotonis sp. nov., isolated from the International Space Station.</title>
        <authorList>
            <person name="Simpson A."/>
            <person name="Venkateswaran K."/>
        </authorList>
    </citation>
    <scope>NUCLEOTIDE SEQUENCE [LARGE SCALE GENOMIC DNA]</scope>
    <source>
        <strain evidence="2 3">DSM 18997</strain>
    </source>
</reference>
<evidence type="ECO:0000313" key="3">
    <source>
        <dbReference type="Proteomes" id="UP001153387"/>
    </source>
</evidence>
<gene>
    <name evidence="2" type="ORF">OMP38_11995</name>
</gene>
<accession>A0A9X4QM41</accession>
<evidence type="ECO:0000256" key="1">
    <source>
        <dbReference type="SAM" id="MobiDB-lite"/>
    </source>
</evidence>
<dbReference type="InterPro" id="IPR014988">
    <property type="entry name" value="Uncharacterised_YqcI/YcgG"/>
</dbReference>
<dbReference type="Pfam" id="PF08892">
    <property type="entry name" value="YqcI_YcgG"/>
    <property type="match status" value="1"/>
</dbReference>
<organism evidence="2 3">
    <name type="scientific">Cohnella ginsengisoli</name>
    <dbReference type="NCBI Taxonomy" id="425004"/>
    <lineage>
        <taxon>Bacteria</taxon>
        <taxon>Bacillati</taxon>
        <taxon>Bacillota</taxon>
        <taxon>Bacilli</taxon>
        <taxon>Bacillales</taxon>
        <taxon>Paenibacillaceae</taxon>
        <taxon>Cohnella</taxon>
    </lineage>
</organism>
<comment type="caution">
    <text evidence="2">The sequence shown here is derived from an EMBL/GenBank/DDBJ whole genome shotgun (WGS) entry which is preliminary data.</text>
</comment>
<feature type="region of interest" description="Disordered" evidence="1">
    <location>
        <begin position="42"/>
        <end position="73"/>
    </location>
</feature>
<dbReference type="Proteomes" id="UP001153387">
    <property type="component" value="Unassembled WGS sequence"/>
</dbReference>
<proteinExistence type="predicted"/>